<dbReference type="EMBL" id="AEMG01000019">
    <property type="protein sequence ID" value="EFW90803.1"/>
    <property type="molecule type" value="Genomic_DNA"/>
</dbReference>
<keyword evidence="5" id="KW-1185">Reference proteome</keyword>
<evidence type="ECO:0000256" key="1">
    <source>
        <dbReference type="SAM" id="MobiDB-lite"/>
    </source>
</evidence>
<dbReference type="AlphaFoldDB" id="E7QX00"/>
<reference evidence="5" key="2">
    <citation type="submission" date="2016-11" db="EMBL/GenBank/DDBJ databases">
        <authorList>
            <person name="Varghese N."/>
            <person name="Submissions S."/>
        </authorList>
    </citation>
    <scope>NUCLEOTIDE SEQUENCE [LARGE SCALE GENOMIC DNA]</scope>
    <source>
        <strain evidence="5">DX253</strain>
    </source>
</reference>
<reference evidence="3" key="3">
    <citation type="submission" date="2016-11" db="EMBL/GenBank/DDBJ databases">
        <authorList>
            <person name="Jaros S."/>
            <person name="Januszkiewicz K."/>
            <person name="Wedrychowicz H."/>
        </authorList>
    </citation>
    <scope>NUCLEOTIDE SEQUENCE [LARGE SCALE GENOMIC DNA]</scope>
    <source>
        <strain evidence="3">DX253</strain>
    </source>
</reference>
<protein>
    <submittedName>
        <fullName evidence="2">Uncharacterized protein</fullName>
    </submittedName>
</protein>
<dbReference type="Proteomes" id="UP000003751">
    <property type="component" value="Unassembled WGS sequence"/>
</dbReference>
<accession>E7QX00</accession>
<dbReference type="OrthoDB" id="269251at2157"/>
<reference evidence="2 4" key="1">
    <citation type="journal article" date="2014" name="ISME J.">
        <title>Trehalose/2-sulfotrehalose biosynthesis and glycine-betaine uptake are widely spread mechanisms for osmoadaptation in the Halobacteriales.</title>
        <authorList>
            <person name="Youssef N.H."/>
            <person name="Savage-Ashlock K.N."/>
            <person name="McCully A.L."/>
            <person name="Luedtke B."/>
            <person name="Shaw E.I."/>
            <person name="Hoff W.D."/>
            <person name="Elshahed M.S."/>
        </authorList>
    </citation>
    <scope>NUCLEOTIDE SEQUENCE [LARGE SCALE GENOMIC DNA]</scope>
    <source>
        <strain evidence="2 4">DX253</strain>
    </source>
</reference>
<feature type="region of interest" description="Disordered" evidence="1">
    <location>
        <begin position="1"/>
        <end position="51"/>
    </location>
</feature>
<evidence type="ECO:0000313" key="5">
    <source>
        <dbReference type="Proteomes" id="UP000184203"/>
    </source>
</evidence>
<gene>
    <name evidence="3" type="ORF">SAMN05444342_1019</name>
    <name evidence="2" type="ORF">ZOD2009_16693</name>
</gene>
<organism evidence="2 4">
    <name type="scientific">Haladaptatus paucihalophilus DX253</name>
    <dbReference type="NCBI Taxonomy" id="797209"/>
    <lineage>
        <taxon>Archaea</taxon>
        <taxon>Methanobacteriati</taxon>
        <taxon>Methanobacteriota</taxon>
        <taxon>Stenosarchaea group</taxon>
        <taxon>Halobacteria</taxon>
        <taxon>Halobacteriales</taxon>
        <taxon>Haladaptataceae</taxon>
        <taxon>Haladaptatus</taxon>
    </lineage>
</organism>
<dbReference type="Proteomes" id="UP000184203">
    <property type="component" value="Unassembled WGS sequence"/>
</dbReference>
<evidence type="ECO:0000313" key="4">
    <source>
        <dbReference type="Proteomes" id="UP000003751"/>
    </source>
</evidence>
<name>E7QX00_HALPU</name>
<dbReference type="RefSeq" id="WP_007981701.1">
    <property type="nucleotide sequence ID" value="NZ_AEMG01000019.1"/>
</dbReference>
<dbReference type="PATRIC" id="fig|797209.4.peg.3261"/>
<proteinExistence type="predicted"/>
<evidence type="ECO:0000313" key="3">
    <source>
        <dbReference type="EMBL" id="SHK22652.1"/>
    </source>
</evidence>
<sequence>MESGLTDEDFRQIKRFAQTPRHERTPDLLCDVESRESETETEDGRDQNREA</sequence>
<dbReference type="EMBL" id="FRAN01000001">
    <property type="protein sequence ID" value="SHK22652.1"/>
    <property type="molecule type" value="Genomic_DNA"/>
</dbReference>
<feature type="compositionally biased region" description="Basic and acidic residues" evidence="1">
    <location>
        <begin position="20"/>
        <end position="51"/>
    </location>
</feature>
<evidence type="ECO:0000313" key="2">
    <source>
        <dbReference type="EMBL" id="EFW90803.1"/>
    </source>
</evidence>